<dbReference type="PANTHER" id="PTHR43537">
    <property type="entry name" value="TRANSCRIPTIONAL REGULATOR, GNTR FAMILY"/>
    <property type="match status" value="1"/>
</dbReference>
<dbReference type="SMART" id="SM00345">
    <property type="entry name" value="HTH_GNTR"/>
    <property type="match status" value="1"/>
</dbReference>
<dbReference type="Pfam" id="PF07729">
    <property type="entry name" value="FCD"/>
    <property type="match status" value="1"/>
</dbReference>
<evidence type="ECO:0000259" key="5">
    <source>
        <dbReference type="PROSITE" id="PS50949"/>
    </source>
</evidence>
<accession>A0A1G8KDQ5</accession>
<keyword evidence="3" id="KW-0804">Transcription</keyword>
<dbReference type="AlphaFoldDB" id="A0A1G8KDQ5"/>
<dbReference type="InterPro" id="IPR011711">
    <property type="entry name" value="GntR_C"/>
</dbReference>
<dbReference type="GO" id="GO:0003677">
    <property type="term" value="F:DNA binding"/>
    <property type="evidence" value="ECO:0007669"/>
    <property type="project" value="UniProtKB-KW"/>
</dbReference>
<reference evidence="6 7" key="1">
    <citation type="submission" date="2016-10" db="EMBL/GenBank/DDBJ databases">
        <authorList>
            <person name="de Groot N.N."/>
        </authorList>
    </citation>
    <scope>NUCLEOTIDE SEQUENCE [LARGE SCALE GENOMIC DNA]</scope>
    <source>
        <strain evidence="6 7">DSM 26424</strain>
    </source>
</reference>
<organism evidence="6 7">
    <name type="scientific">Salipiger marinus</name>
    <dbReference type="NCBI Taxonomy" id="555512"/>
    <lineage>
        <taxon>Bacteria</taxon>
        <taxon>Pseudomonadati</taxon>
        <taxon>Pseudomonadota</taxon>
        <taxon>Alphaproteobacteria</taxon>
        <taxon>Rhodobacterales</taxon>
        <taxon>Roseobacteraceae</taxon>
        <taxon>Salipiger</taxon>
    </lineage>
</organism>
<keyword evidence="7" id="KW-1185">Reference proteome</keyword>
<dbReference type="SUPFAM" id="SSF46785">
    <property type="entry name" value="Winged helix' DNA-binding domain"/>
    <property type="match status" value="1"/>
</dbReference>
<dbReference type="STRING" id="555512.SAMN04487993_1004188"/>
<dbReference type="Pfam" id="PF00392">
    <property type="entry name" value="GntR"/>
    <property type="match status" value="1"/>
</dbReference>
<dbReference type="PANTHER" id="PTHR43537:SF5">
    <property type="entry name" value="UXU OPERON TRANSCRIPTIONAL REGULATOR"/>
    <property type="match status" value="1"/>
</dbReference>
<dbReference type="GO" id="GO:0003700">
    <property type="term" value="F:DNA-binding transcription factor activity"/>
    <property type="evidence" value="ECO:0007669"/>
    <property type="project" value="InterPro"/>
</dbReference>
<evidence type="ECO:0000256" key="3">
    <source>
        <dbReference type="ARBA" id="ARBA00023163"/>
    </source>
</evidence>
<keyword evidence="1" id="KW-0805">Transcription regulation</keyword>
<dbReference type="PRINTS" id="PR00035">
    <property type="entry name" value="HTHGNTR"/>
</dbReference>
<dbReference type="InterPro" id="IPR036390">
    <property type="entry name" value="WH_DNA-bd_sf"/>
</dbReference>
<dbReference type="InterPro" id="IPR008920">
    <property type="entry name" value="TF_FadR/GntR_C"/>
</dbReference>
<evidence type="ECO:0000313" key="7">
    <source>
        <dbReference type="Proteomes" id="UP000199093"/>
    </source>
</evidence>
<protein>
    <submittedName>
        <fullName evidence="6">DNA-binding transcriptional regulator, FadR family</fullName>
    </submittedName>
</protein>
<evidence type="ECO:0000256" key="4">
    <source>
        <dbReference type="SAM" id="MobiDB-lite"/>
    </source>
</evidence>
<dbReference type="CDD" id="cd07377">
    <property type="entry name" value="WHTH_GntR"/>
    <property type="match status" value="1"/>
</dbReference>
<evidence type="ECO:0000256" key="1">
    <source>
        <dbReference type="ARBA" id="ARBA00023015"/>
    </source>
</evidence>
<evidence type="ECO:0000313" key="6">
    <source>
        <dbReference type="EMBL" id="SDI41519.1"/>
    </source>
</evidence>
<name>A0A1G8KDQ5_9RHOB</name>
<proteinExistence type="predicted"/>
<dbReference type="EMBL" id="FNEJ01000004">
    <property type="protein sequence ID" value="SDI41519.1"/>
    <property type="molecule type" value="Genomic_DNA"/>
</dbReference>
<dbReference type="SMART" id="SM00895">
    <property type="entry name" value="FCD"/>
    <property type="match status" value="1"/>
</dbReference>
<dbReference type="InterPro" id="IPR036388">
    <property type="entry name" value="WH-like_DNA-bd_sf"/>
</dbReference>
<evidence type="ECO:0000256" key="2">
    <source>
        <dbReference type="ARBA" id="ARBA00023125"/>
    </source>
</evidence>
<keyword evidence="2 6" id="KW-0238">DNA-binding</keyword>
<dbReference type="Gene3D" id="1.20.120.530">
    <property type="entry name" value="GntR ligand-binding domain-like"/>
    <property type="match status" value="1"/>
</dbReference>
<sequence>MAPTAPIEGTGTTRQTAGYDPLTMETPKLTIRKRKSLSDQLYGQILEQIVSGALQQGEKLPSENQICSAFGVSRPVVRDALRKLQEDGLVEARRGVGSFVLKRPPQGLIDYASAGSVSGLMRTIEARTVLEKATARLAALRAGPRDLARIEATLEALEAAMRARAPARDADFEFHLAVAVASGNEVFVTMLTAIRETMEQTIQVAQDITRSGSQSRADQVAREHRQIYEAILARDPDAAELTMGYHLLQVRQRVTDNARDM</sequence>
<dbReference type="RefSeq" id="WP_242656651.1">
    <property type="nucleotide sequence ID" value="NZ_FNEJ01000004.1"/>
</dbReference>
<dbReference type="Gene3D" id="1.10.10.10">
    <property type="entry name" value="Winged helix-like DNA-binding domain superfamily/Winged helix DNA-binding domain"/>
    <property type="match status" value="1"/>
</dbReference>
<dbReference type="InterPro" id="IPR000524">
    <property type="entry name" value="Tscrpt_reg_HTH_GntR"/>
</dbReference>
<dbReference type="SUPFAM" id="SSF48008">
    <property type="entry name" value="GntR ligand-binding domain-like"/>
    <property type="match status" value="1"/>
</dbReference>
<feature type="region of interest" description="Disordered" evidence="4">
    <location>
        <begin position="1"/>
        <end position="20"/>
    </location>
</feature>
<gene>
    <name evidence="6" type="ORF">SAMN04487993_1004188</name>
</gene>
<dbReference type="Proteomes" id="UP000199093">
    <property type="component" value="Unassembled WGS sequence"/>
</dbReference>
<dbReference type="PROSITE" id="PS50949">
    <property type="entry name" value="HTH_GNTR"/>
    <property type="match status" value="1"/>
</dbReference>
<feature type="domain" description="HTH gntR-type" evidence="5">
    <location>
        <begin position="35"/>
        <end position="103"/>
    </location>
</feature>